<evidence type="ECO:0000313" key="3">
    <source>
        <dbReference type="Proteomes" id="UP001596395"/>
    </source>
</evidence>
<protein>
    <recommendedName>
        <fullName evidence="4">Vitamin K epoxide reductase family protein</fullName>
    </recommendedName>
</protein>
<dbReference type="AlphaFoldDB" id="A0ABD5VGV4"/>
<evidence type="ECO:0000313" key="2">
    <source>
        <dbReference type="EMBL" id="MFC6952704.1"/>
    </source>
</evidence>
<name>A0ABD5VGV4_9EURY</name>
<feature type="transmembrane region" description="Helical" evidence="1">
    <location>
        <begin position="57"/>
        <end position="81"/>
    </location>
</feature>
<evidence type="ECO:0008006" key="4">
    <source>
        <dbReference type="Google" id="ProtNLM"/>
    </source>
</evidence>
<organism evidence="2 3">
    <name type="scientific">Halorubellus litoreus</name>
    <dbReference type="NCBI Taxonomy" id="755308"/>
    <lineage>
        <taxon>Archaea</taxon>
        <taxon>Methanobacteriati</taxon>
        <taxon>Methanobacteriota</taxon>
        <taxon>Stenosarchaea group</taxon>
        <taxon>Halobacteria</taxon>
        <taxon>Halobacteriales</taxon>
        <taxon>Halorubellaceae</taxon>
        <taxon>Halorubellus</taxon>
    </lineage>
</organism>
<sequence>MSDVPTAQSSTDHVTPTRLASATAALLGIALASYGGYTQYTITAQVAAGVCDGCTPWHPLFVVAPLLVGVTLLSAGSYAFAKTTC</sequence>
<keyword evidence="1" id="KW-1133">Transmembrane helix</keyword>
<dbReference type="Proteomes" id="UP001596395">
    <property type="component" value="Unassembled WGS sequence"/>
</dbReference>
<evidence type="ECO:0000256" key="1">
    <source>
        <dbReference type="SAM" id="Phobius"/>
    </source>
</evidence>
<keyword evidence="1" id="KW-0472">Membrane</keyword>
<proteinExistence type="predicted"/>
<dbReference type="EMBL" id="JBHSXN010000002">
    <property type="protein sequence ID" value="MFC6952704.1"/>
    <property type="molecule type" value="Genomic_DNA"/>
</dbReference>
<keyword evidence="1" id="KW-0812">Transmembrane</keyword>
<accession>A0ABD5VGV4</accession>
<comment type="caution">
    <text evidence="2">The sequence shown here is derived from an EMBL/GenBank/DDBJ whole genome shotgun (WGS) entry which is preliminary data.</text>
</comment>
<gene>
    <name evidence="2" type="ORF">ACFQGB_07485</name>
</gene>
<reference evidence="2 3" key="1">
    <citation type="journal article" date="2019" name="Int. J. Syst. Evol. Microbiol.">
        <title>The Global Catalogue of Microorganisms (GCM) 10K type strain sequencing project: providing services to taxonomists for standard genome sequencing and annotation.</title>
        <authorList>
            <consortium name="The Broad Institute Genomics Platform"/>
            <consortium name="The Broad Institute Genome Sequencing Center for Infectious Disease"/>
            <person name="Wu L."/>
            <person name="Ma J."/>
        </authorList>
    </citation>
    <scope>NUCLEOTIDE SEQUENCE [LARGE SCALE GENOMIC DNA]</scope>
    <source>
        <strain evidence="2 3">GX26</strain>
    </source>
</reference>
<feature type="transmembrane region" description="Helical" evidence="1">
    <location>
        <begin position="19"/>
        <end position="37"/>
    </location>
</feature>
<keyword evidence="3" id="KW-1185">Reference proteome</keyword>